<reference evidence="1 2" key="1">
    <citation type="journal article" date="2016" name="Nat. Commun.">
        <title>Thousands of microbial genomes shed light on interconnected biogeochemical processes in an aquifer system.</title>
        <authorList>
            <person name="Anantharaman K."/>
            <person name="Brown C.T."/>
            <person name="Hug L.A."/>
            <person name="Sharon I."/>
            <person name="Castelle C.J."/>
            <person name="Probst A.J."/>
            <person name="Thomas B.C."/>
            <person name="Singh A."/>
            <person name="Wilkins M.J."/>
            <person name="Karaoz U."/>
            <person name="Brodie E.L."/>
            <person name="Williams K.H."/>
            <person name="Hubbard S.S."/>
            <person name="Banfield J.F."/>
        </authorList>
    </citation>
    <scope>NUCLEOTIDE SEQUENCE [LARGE SCALE GENOMIC DNA]</scope>
</reference>
<dbReference type="InterPro" id="IPR050310">
    <property type="entry name" value="VPS10-sortilin"/>
</dbReference>
<dbReference type="InterPro" id="IPR015943">
    <property type="entry name" value="WD40/YVTN_repeat-like_dom_sf"/>
</dbReference>
<dbReference type="PROSITE" id="PS51257">
    <property type="entry name" value="PROKAR_LIPOPROTEIN"/>
    <property type="match status" value="1"/>
</dbReference>
<name>A0A1F6FYB3_9BACT</name>
<accession>A0A1F6FYB3</accession>
<comment type="caution">
    <text evidence="1">The sequence shown here is derived from an EMBL/GenBank/DDBJ whole genome shotgun (WGS) entry which is preliminary data.</text>
</comment>
<dbReference type="GO" id="GO:0016020">
    <property type="term" value="C:membrane"/>
    <property type="evidence" value="ECO:0007669"/>
    <property type="project" value="TreeGrafter"/>
</dbReference>
<evidence type="ECO:0000313" key="2">
    <source>
        <dbReference type="Proteomes" id="UP000177998"/>
    </source>
</evidence>
<sequence>MSIKKILIFIVLLVAVIFVSGCSFTLSPKNNSASPTAAGGFYKSQDQGLTWEIKSNFPGVGKVKLSLKKINFSIAGASILYVASNLGLYVSEDKGDNWQLLIPNNDITDFDLNPKTKTVIYVASANKVFKTADAGANWDLIYTEARPSVIVKSLAVDYFDTSRVYLLENDGTLLISLDWGNSWKPLYNFQQSSAKILVNRYRNKNLYVAADNGLFRSLDGGVTWQEIAALKAADYPGANNFKELFFVNKDGGLLYLSRYGLLKSADNGDSWFPLQLVSPPNSVDIETFNYNPNDPNEIYYALDDILYHTFDGGRNWQIKVLPASGKYKVSGILIDHEEPSVLYLSLTQ</sequence>
<dbReference type="SUPFAM" id="SSF110296">
    <property type="entry name" value="Oligoxyloglucan reducing end-specific cellobiohydrolase"/>
    <property type="match status" value="2"/>
</dbReference>
<evidence type="ECO:0008006" key="3">
    <source>
        <dbReference type="Google" id="ProtNLM"/>
    </source>
</evidence>
<dbReference type="EMBL" id="MFMZ01000031">
    <property type="protein sequence ID" value="OGG90847.1"/>
    <property type="molecule type" value="Genomic_DNA"/>
</dbReference>
<dbReference type="PANTHER" id="PTHR12106">
    <property type="entry name" value="SORTILIN RELATED"/>
    <property type="match status" value="1"/>
</dbReference>
<protein>
    <recommendedName>
        <fullName evidence="3">Photosynthesis system II assembly factor Ycf48/Hcf136-like domain-containing protein</fullName>
    </recommendedName>
</protein>
<dbReference type="GO" id="GO:0006892">
    <property type="term" value="P:post-Golgi vesicle-mediated transport"/>
    <property type="evidence" value="ECO:0007669"/>
    <property type="project" value="TreeGrafter"/>
</dbReference>
<dbReference type="PANTHER" id="PTHR12106:SF27">
    <property type="entry name" value="SORTILIN-RELATED RECEPTOR"/>
    <property type="match status" value="1"/>
</dbReference>
<proteinExistence type="predicted"/>
<dbReference type="CDD" id="cd15482">
    <property type="entry name" value="Sialidase_non-viral"/>
    <property type="match status" value="1"/>
</dbReference>
<gene>
    <name evidence="1" type="ORF">A3H55_00565</name>
</gene>
<dbReference type="STRING" id="1798564.A3H55_00565"/>
<evidence type="ECO:0000313" key="1">
    <source>
        <dbReference type="EMBL" id="OGG90847.1"/>
    </source>
</evidence>
<dbReference type="Gene3D" id="2.130.10.10">
    <property type="entry name" value="YVTN repeat-like/Quinoprotein amine dehydrogenase"/>
    <property type="match status" value="3"/>
</dbReference>
<dbReference type="Proteomes" id="UP000177998">
    <property type="component" value="Unassembled WGS sequence"/>
</dbReference>
<dbReference type="AlphaFoldDB" id="A0A1F6FYB3"/>
<organism evidence="1 2">
    <name type="scientific">Candidatus Kuenenbacteria bacterium RIFCSPLOWO2_02_FULL_42_16</name>
    <dbReference type="NCBI Taxonomy" id="1798564"/>
    <lineage>
        <taxon>Bacteria</taxon>
        <taxon>Candidatus Kueneniibacteriota</taxon>
    </lineage>
</organism>